<gene>
    <name evidence="4" type="ORF">CC78DRAFT_590320</name>
</gene>
<evidence type="ECO:0000256" key="2">
    <source>
        <dbReference type="ARBA" id="ARBA00022801"/>
    </source>
</evidence>
<reference evidence="5" key="1">
    <citation type="journal article" date="2020" name="Stud. Mycol.">
        <title>101 Dothideomycetes genomes: A test case for predicting lifestyles and emergence of pathogens.</title>
        <authorList>
            <person name="Haridas S."/>
            <person name="Albert R."/>
            <person name="Binder M."/>
            <person name="Bloem J."/>
            <person name="LaButti K."/>
            <person name="Salamov A."/>
            <person name="Andreopoulos B."/>
            <person name="Baker S."/>
            <person name="Barry K."/>
            <person name="Bills G."/>
            <person name="Bluhm B."/>
            <person name="Cannon C."/>
            <person name="Castanera R."/>
            <person name="Culley D."/>
            <person name="Daum C."/>
            <person name="Ezra D."/>
            <person name="Gonzalez J."/>
            <person name="Henrissat B."/>
            <person name="Kuo A."/>
            <person name="Liang C."/>
            <person name="Lipzen A."/>
            <person name="Lutzoni F."/>
            <person name="Magnuson J."/>
            <person name="Mondo S."/>
            <person name="Nolan M."/>
            <person name="Ohm R."/>
            <person name="Pangilinan J."/>
            <person name="Park H.-J."/>
            <person name="Ramirez L."/>
            <person name="Alfaro M."/>
            <person name="Sun H."/>
            <person name="Tritt A."/>
            <person name="Yoshinaga Y."/>
            <person name="Zwiers L.-H."/>
            <person name="Turgeon B."/>
            <person name="Goodwin S."/>
            <person name="Spatafora J."/>
            <person name="Crous P."/>
            <person name="Grigoriev I."/>
        </authorList>
    </citation>
    <scope>NUCLEOTIDE SEQUENCE [LARGE SCALE GENOMIC DNA]</scope>
    <source>
        <strain evidence="5">CBS 304.66</strain>
    </source>
</reference>
<evidence type="ECO:0000256" key="1">
    <source>
        <dbReference type="ARBA" id="ARBA00005863"/>
    </source>
</evidence>
<dbReference type="InterPro" id="IPR029058">
    <property type="entry name" value="AB_hydrolase_fold"/>
</dbReference>
<evidence type="ECO:0000313" key="4">
    <source>
        <dbReference type="EMBL" id="KAF2268092.1"/>
    </source>
</evidence>
<accession>A0A9P4N698</accession>
<sequence length="276" mass="29967">MLRNVKPKAKKPVVVCLHGSGSSAAILGIQTHILSKSLSKTYDLIFLDGITPSAPGPGVLPLFADMPGYYRWLAPELSSSLRMVELLGVAKYINEQLEAQNVKAEEVVAFLGFSQGAMVSLAMLGLRLIGHSSLPNLQFCVAIGAGTTGNVKQMDGIERIISGLSKALGRTDGKFPGYTVQACGLRDVWYKDGRRLQNMCAKDKTKAMDYRDGHVVPRQRVDVGKLVKLIEGIDEASKADPPRPIEEVSVMTPGLQIGEEDAESLEFLMERIKLQA</sequence>
<dbReference type="GO" id="GO:0016787">
    <property type="term" value="F:hydrolase activity"/>
    <property type="evidence" value="ECO:0007669"/>
    <property type="project" value="UniProtKB-KW"/>
</dbReference>
<dbReference type="Proteomes" id="UP000800093">
    <property type="component" value="Unassembled WGS sequence"/>
</dbReference>
<protein>
    <recommendedName>
        <fullName evidence="3">Serine hydrolase domain-containing protein</fullName>
    </recommendedName>
</protein>
<dbReference type="Pfam" id="PF03959">
    <property type="entry name" value="FSH1"/>
    <property type="match status" value="1"/>
</dbReference>
<feature type="domain" description="Serine hydrolase" evidence="3">
    <location>
        <begin position="10"/>
        <end position="223"/>
    </location>
</feature>
<comment type="similarity">
    <text evidence="1">Belongs to the LovG family.</text>
</comment>
<comment type="caution">
    <text evidence="4">The sequence shown here is derived from an EMBL/GenBank/DDBJ whole genome shotgun (WGS) entry which is preliminary data.</text>
</comment>
<dbReference type="GO" id="GO:0044550">
    <property type="term" value="P:secondary metabolite biosynthetic process"/>
    <property type="evidence" value="ECO:0007669"/>
    <property type="project" value="TreeGrafter"/>
</dbReference>
<dbReference type="AlphaFoldDB" id="A0A9P4N698"/>
<dbReference type="OrthoDB" id="414698at2759"/>
<dbReference type="InterPro" id="IPR005645">
    <property type="entry name" value="FSH-like_dom"/>
</dbReference>
<evidence type="ECO:0000259" key="3">
    <source>
        <dbReference type="Pfam" id="PF03959"/>
    </source>
</evidence>
<name>A0A9P4N698_9PLEO</name>
<proteinExistence type="inferred from homology"/>
<evidence type="ECO:0000313" key="5">
    <source>
        <dbReference type="Proteomes" id="UP000800093"/>
    </source>
</evidence>
<organism evidence="4 5">
    <name type="scientific">Lojkania enalia</name>
    <dbReference type="NCBI Taxonomy" id="147567"/>
    <lineage>
        <taxon>Eukaryota</taxon>
        <taxon>Fungi</taxon>
        <taxon>Dikarya</taxon>
        <taxon>Ascomycota</taxon>
        <taxon>Pezizomycotina</taxon>
        <taxon>Dothideomycetes</taxon>
        <taxon>Pleosporomycetidae</taxon>
        <taxon>Pleosporales</taxon>
        <taxon>Pleosporales incertae sedis</taxon>
        <taxon>Lojkania</taxon>
    </lineage>
</organism>
<keyword evidence="2" id="KW-0378">Hydrolase</keyword>
<dbReference type="PANTHER" id="PTHR48070">
    <property type="entry name" value="ESTERASE OVCA2"/>
    <property type="match status" value="1"/>
</dbReference>
<dbReference type="Gene3D" id="3.40.50.1820">
    <property type="entry name" value="alpha/beta hydrolase"/>
    <property type="match status" value="1"/>
</dbReference>
<dbReference type="PANTHER" id="PTHR48070:SF3">
    <property type="entry name" value="ESTERASE DBAE-RELATED"/>
    <property type="match status" value="1"/>
</dbReference>
<dbReference type="InterPro" id="IPR050593">
    <property type="entry name" value="LovG"/>
</dbReference>
<dbReference type="SUPFAM" id="SSF53474">
    <property type="entry name" value="alpha/beta-Hydrolases"/>
    <property type="match status" value="1"/>
</dbReference>
<dbReference type="GO" id="GO:0005634">
    <property type="term" value="C:nucleus"/>
    <property type="evidence" value="ECO:0007669"/>
    <property type="project" value="TreeGrafter"/>
</dbReference>
<dbReference type="EMBL" id="ML986588">
    <property type="protein sequence ID" value="KAF2268092.1"/>
    <property type="molecule type" value="Genomic_DNA"/>
</dbReference>
<keyword evidence="5" id="KW-1185">Reference proteome</keyword>
<dbReference type="GO" id="GO:0005737">
    <property type="term" value="C:cytoplasm"/>
    <property type="evidence" value="ECO:0007669"/>
    <property type="project" value="TreeGrafter"/>
</dbReference>